<dbReference type="OrthoDB" id="5875546at2759"/>
<evidence type="ECO:0000256" key="1">
    <source>
        <dbReference type="SAM" id="Coils"/>
    </source>
</evidence>
<dbReference type="AlphaFoldDB" id="A0A9P1I2J6"/>
<feature type="region of interest" description="Disordered" evidence="2">
    <location>
        <begin position="337"/>
        <end position="469"/>
    </location>
</feature>
<feature type="compositionally biased region" description="Polar residues" evidence="2">
    <location>
        <begin position="454"/>
        <end position="469"/>
    </location>
</feature>
<feature type="compositionally biased region" description="Basic and acidic residues" evidence="2">
    <location>
        <begin position="384"/>
        <end position="396"/>
    </location>
</feature>
<sequence>MSLPAYSIRQNESNPTILKTLQFLDQANVLLKKDILTGEQKKILLKKVGELIGELNRRYKLDEDAISENSDAKRMESLKMVFQQSLEFAENRKILDDLSKEILEVKFDIQKTENDIRSLSSSVAKVKNQIEVVNKKQEKRKISAINANFELEQQAEIIRKNLENSTEVGQLRHLEEEQRSIEKDVENLKIADKQTLENIRVMKATLKAETKKPFVKLVVEIAKQHRLYNVLMPKLEKSRANVEKLKEEEAKRRASGNLDDTILFDDSFVKASQEAQNQVSNVSNDVQPAKKSVIPQVRPMTTSQSTEQINTSMRSINSMQSETRVLPPAESVQEKVKKMNSENTTLEQDADQQVQEEEEEREIEFDNNMEEEVVMEEEEEEERENPIVEETQKEAELNVSKSGNNSKNNSGFFNDLLAKKGDGTNNRENDSVLNVSSGDENGDFLNGLRDDEGQSQASENFSFNLFGSSGAANGENNDLDFDFNFGGGGSGSDNDDNFNLFGAGDSPNKSATGDGGAKASSSDPFGFGKSAENTGFSFNFDDAGSSGNDGGNSSFFNF</sequence>
<keyword evidence="4" id="KW-1185">Reference proteome</keyword>
<feature type="region of interest" description="Disordered" evidence="2">
    <location>
        <begin position="538"/>
        <end position="558"/>
    </location>
</feature>
<feature type="compositionally biased region" description="Basic and acidic residues" evidence="2">
    <location>
        <begin position="417"/>
        <end position="430"/>
    </location>
</feature>
<dbReference type="EMBL" id="CANHGI010000001">
    <property type="protein sequence ID" value="CAI5437561.1"/>
    <property type="molecule type" value="Genomic_DNA"/>
</dbReference>
<evidence type="ECO:0000313" key="3">
    <source>
        <dbReference type="EMBL" id="CAI5437561.1"/>
    </source>
</evidence>
<feature type="region of interest" description="Disordered" evidence="2">
    <location>
        <begin position="494"/>
        <end position="526"/>
    </location>
</feature>
<keyword evidence="1" id="KW-0175">Coiled coil</keyword>
<feature type="coiled-coil region" evidence="1">
    <location>
        <begin position="95"/>
        <end position="129"/>
    </location>
</feature>
<feature type="compositionally biased region" description="Low complexity" evidence="2">
    <location>
        <begin position="539"/>
        <end position="558"/>
    </location>
</feature>
<name>A0A9P1I2J6_9PELO</name>
<protein>
    <submittedName>
        <fullName evidence="3">Uncharacterized protein</fullName>
    </submittedName>
</protein>
<comment type="caution">
    <text evidence="3">The sequence shown here is derived from an EMBL/GenBank/DDBJ whole genome shotgun (WGS) entry which is preliminary data.</text>
</comment>
<evidence type="ECO:0000256" key="2">
    <source>
        <dbReference type="SAM" id="MobiDB-lite"/>
    </source>
</evidence>
<accession>A0A9P1I2J6</accession>
<feature type="compositionally biased region" description="Acidic residues" evidence="2">
    <location>
        <begin position="348"/>
        <end position="383"/>
    </location>
</feature>
<gene>
    <name evidence="3" type="ORF">CAMP_LOCUS198</name>
</gene>
<feature type="compositionally biased region" description="Low complexity" evidence="2">
    <location>
        <begin position="400"/>
        <end position="414"/>
    </location>
</feature>
<proteinExistence type="predicted"/>
<reference evidence="3" key="1">
    <citation type="submission" date="2022-11" db="EMBL/GenBank/DDBJ databases">
        <authorList>
            <person name="Kikuchi T."/>
        </authorList>
    </citation>
    <scope>NUCLEOTIDE SEQUENCE</scope>
    <source>
        <strain evidence="3">PS1010</strain>
    </source>
</reference>
<dbReference type="Proteomes" id="UP001152747">
    <property type="component" value="Unassembled WGS sequence"/>
</dbReference>
<organism evidence="3 4">
    <name type="scientific">Caenorhabditis angaria</name>
    <dbReference type="NCBI Taxonomy" id="860376"/>
    <lineage>
        <taxon>Eukaryota</taxon>
        <taxon>Metazoa</taxon>
        <taxon>Ecdysozoa</taxon>
        <taxon>Nematoda</taxon>
        <taxon>Chromadorea</taxon>
        <taxon>Rhabditida</taxon>
        <taxon>Rhabditina</taxon>
        <taxon>Rhabditomorpha</taxon>
        <taxon>Rhabditoidea</taxon>
        <taxon>Rhabditidae</taxon>
        <taxon>Peloderinae</taxon>
        <taxon>Caenorhabditis</taxon>
    </lineage>
</organism>
<evidence type="ECO:0000313" key="4">
    <source>
        <dbReference type="Proteomes" id="UP001152747"/>
    </source>
</evidence>